<dbReference type="Gene3D" id="3.40.630.10">
    <property type="entry name" value="Zn peptidases"/>
    <property type="match status" value="1"/>
</dbReference>
<dbReference type="GO" id="GO:0016787">
    <property type="term" value="F:hydrolase activity"/>
    <property type="evidence" value="ECO:0007669"/>
    <property type="project" value="InterPro"/>
</dbReference>
<organism evidence="2 3">
    <name type="scientific">Corynebacterium amycolatum</name>
    <dbReference type="NCBI Taxonomy" id="43765"/>
    <lineage>
        <taxon>Bacteria</taxon>
        <taxon>Bacillati</taxon>
        <taxon>Actinomycetota</taxon>
        <taxon>Actinomycetes</taxon>
        <taxon>Mycobacteriales</taxon>
        <taxon>Corynebacteriaceae</taxon>
        <taxon>Corynebacterium</taxon>
    </lineage>
</organism>
<dbReference type="Proteomes" id="UP001223646">
    <property type="component" value="Unassembled WGS sequence"/>
</dbReference>
<dbReference type="NCBIfam" id="TIGR01891">
    <property type="entry name" value="amidohydrolases"/>
    <property type="match status" value="1"/>
</dbReference>
<evidence type="ECO:0000259" key="1">
    <source>
        <dbReference type="Pfam" id="PF07687"/>
    </source>
</evidence>
<dbReference type="PANTHER" id="PTHR11014:SF63">
    <property type="entry name" value="METALLOPEPTIDASE, PUTATIVE (AFU_ORTHOLOGUE AFUA_6G09600)-RELATED"/>
    <property type="match status" value="1"/>
</dbReference>
<reference evidence="2" key="2">
    <citation type="submission" date="2024-05" db="EMBL/GenBank/DDBJ databases">
        <authorList>
            <person name="Wolfe A."/>
        </authorList>
    </citation>
    <scope>NUCLEOTIDE SEQUENCE</scope>
    <source>
        <strain evidence="2">UMB1064</strain>
    </source>
</reference>
<dbReference type="AlphaFoldDB" id="A0AAW9SHD8"/>
<feature type="domain" description="Peptidase M20 dimerisation" evidence="1">
    <location>
        <begin position="205"/>
        <end position="300"/>
    </location>
</feature>
<dbReference type="Gene3D" id="3.30.70.360">
    <property type="match status" value="1"/>
</dbReference>
<dbReference type="RefSeq" id="WP_284825482.1">
    <property type="nucleotide sequence ID" value="NZ_JASOOY020000011.1"/>
</dbReference>
<evidence type="ECO:0000313" key="3">
    <source>
        <dbReference type="Proteomes" id="UP001223646"/>
    </source>
</evidence>
<dbReference type="InterPro" id="IPR011650">
    <property type="entry name" value="Peptidase_M20_dimer"/>
</dbReference>
<dbReference type="Pfam" id="PF07687">
    <property type="entry name" value="M20_dimer"/>
    <property type="match status" value="1"/>
</dbReference>
<proteinExistence type="predicted"/>
<protein>
    <submittedName>
        <fullName evidence="2">Amidohydrolase</fullName>
    </submittedName>
</protein>
<dbReference type="InterPro" id="IPR036264">
    <property type="entry name" value="Bact_exopeptidase_dim_dom"/>
</dbReference>
<sequence length="425" mass="45055">MSNNEARLSRIRDLIATHRVPLDRQWEIYRYLHQHPELSQAEEKTAAYLAGALRDMGTYTVHEGIGGHGLVGVMENGPGPTVLFRADIDALPVFEETGVDFASSATGTARDGSATAVMHACGHDMHMTAGLGLASLMAATKSEWSGTFIALFQAAEELACGAQAMIDDGLADLIPTPDVCFGQHIVPGPAGQVMTMPGPALAGCDTISITLTGRSAHGSMPHNAIDPTYLAAAIVLRLQGIVGREIPPHEFGVLSVGTLQSGNSNNTIPGQAKIVLNIRYYSNEVRAKLIAGIERVVRGECLASGTEVEPVIDYSDHGEVTDNDSEAFATIRPVMDAVLGEDSTDAVPWTASEDFSDLPRGLNCPYVYWTVGATPRDTWEAAVAADRVVEDVPSNHMPTFLPDFKPTATSATSAAAAAVLSYLAK</sequence>
<evidence type="ECO:0000313" key="2">
    <source>
        <dbReference type="EMBL" id="MEO3716614.1"/>
    </source>
</evidence>
<dbReference type="InterPro" id="IPR002933">
    <property type="entry name" value="Peptidase_M20"/>
</dbReference>
<dbReference type="PANTHER" id="PTHR11014">
    <property type="entry name" value="PEPTIDASE M20 FAMILY MEMBER"/>
    <property type="match status" value="1"/>
</dbReference>
<name>A0AAW9SHD8_CORAY</name>
<dbReference type="EMBL" id="JASOOY020000011">
    <property type="protein sequence ID" value="MEO3716614.1"/>
    <property type="molecule type" value="Genomic_DNA"/>
</dbReference>
<accession>A0AAW9SHD8</accession>
<dbReference type="SUPFAM" id="SSF55031">
    <property type="entry name" value="Bacterial exopeptidase dimerisation domain"/>
    <property type="match status" value="1"/>
</dbReference>
<comment type="caution">
    <text evidence="2">The sequence shown here is derived from an EMBL/GenBank/DDBJ whole genome shotgun (WGS) entry which is preliminary data.</text>
</comment>
<reference evidence="2" key="1">
    <citation type="submission" date="2023-05" db="EMBL/GenBank/DDBJ databases">
        <authorList>
            <person name="Du J."/>
        </authorList>
    </citation>
    <scope>NUCLEOTIDE SEQUENCE</scope>
    <source>
        <strain evidence="2">UMB1064</strain>
    </source>
</reference>
<dbReference type="Pfam" id="PF01546">
    <property type="entry name" value="Peptidase_M20"/>
    <property type="match status" value="1"/>
</dbReference>
<dbReference type="SUPFAM" id="SSF53187">
    <property type="entry name" value="Zn-dependent exopeptidases"/>
    <property type="match status" value="1"/>
</dbReference>
<gene>
    <name evidence="2" type="ORF">QP460_003270</name>
</gene>
<dbReference type="InterPro" id="IPR017439">
    <property type="entry name" value="Amidohydrolase"/>
</dbReference>